<evidence type="ECO:0000259" key="2">
    <source>
        <dbReference type="Pfam" id="PF02470"/>
    </source>
</evidence>
<evidence type="ECO:0000313" key="3">
    <source>
        <dbReference type="EMBL" id="AKO52476.1"/>
    </source>
</evidence>
<dbReference type="Pfam" id="PF02470">
    <property type="entry name" value="MlaD"/>
    <property type="match status" value="1"/>
</dbReference>
<dbReference type="Proteomes" id="UP000036406">
    <property type="component" value="Chromosome"/>
</dbReference>
<reference evidence="3 4" key="1">
    <citation type="submission" date="2015-05" db="EMBL/GenBank/DDBJ databases">
        <title>Complete genome of Marinobacter psychrophilus strain 20041T isolated from sea-ice of the Canadian Basin.</title>
        <authorList>
            <person name="Song L."/>
            <person name="Ren L."/>
            <person name="Yu Y."/>
            <person name="Wang X."/>
        </authorList>
    </citation>
    <scope>NUCLEOTIDE SEQUENCE [LARGE SCALE GENOMIC DNA]</scope>
    <source>
        <strain evidence="3 4">20041</strain>
    </source>
</reference>
<protein>
    <submittedName>
        <fullName evidence="3">ABC transporter permease</fullName>
    </submittedName>
</protein>
<dbReference type="RefSeq" id="WP_048385364.1">
    <property type="nucleotide sequence ID" value="NZ_CP011494.1"/>
</dbReference>
<dbReference type="PATRIC" id="fig|330734.3.peg.1811"/>
<keyword evidence="1" id="KW-0812">Transmembrane</keyword>
<sequence>MEPRAHHFLIGMFTIITAASALVFALWLGKTSNEREWAWYEVAFDYTVSGLSEGNPVLYNGVDVGDVVSLRLMRENPGEVRVLVRVDETIPMHENTRASLVLANITGSMSIEFSGGSQNSPLLMGSRENPPIIHAQRSALSGLLDNSQILMDKADQLLSNANQLFSNDNIEQVSAILSNTREASETLVRKSAALDELFANLNQASANASQAAAQIADVSGTADALLRNEGRSALRSMDRALGNFDAVMQRLDTLTSDNAGALDAGLQGMGELAPVLRQLHNTLNNLNRFTRRLDENPAGTLWGVDTIKELPQ</sequence>
<accession>A0A0H4I0I7</accession>
<dbReference type="PANTHER" id="PTHR36698">
    <property type="entry name" value="BLL5892 PROTEIN"/>
    <property type="match status" value="1"/>
</dbReference>
<keyword evidence="1" id="KW-1133">Transmembrane helix</keyword>
<evidence type="ECO:0000256" key="1">
    <source>
        <dbReference type="SAM" id="Phobius"/>
    </source>
</evidence>
<dbReference type="STRING" id="330734.ABA45_08625"/>
<evidence type="ECO:0000313" key="4">
    <source>
        <dbReference type="Proteomes" id="UP000036406"/>
    </source>
</evidence>
<feature type="domain" description="Mce/MlaD" evidence="2">
    <location>
        <begin position="47"/>
        <end position="115"/>
    </location>
</feature>
<dbReference type="AlphaFoldDB" id="A0A0H4I0I7"/>
<feature type="transmembrane region" description="Helical" evidence="1">
    <location>
        <begin position="6"/>
        <end position="28"/>
    </location>
</feature>
<dbReference type="KEGG" id="mpq:ABA45_08625"/>
<keyword evidence="4" id="KW-1185">Reference proteome</keyword>
<dbReference type="InterPro" id="IPR003399">
    <property type="entry name" value="Mce/MlaD"/>
</dbReference>
<organism evidence="3 4">
    <name type="scientific">Marinobacter psychrophilus</name>
    <dbReference type="NCBI Taxonomy" id="330734"/>
    <lineage>
        <taxon>Bacteria</taxon>
        <taxon>Pseudomonadati</taxon>
        <taxon>Pseudomonadota</taxon>
        <taxon>Gammaproteobacteria</taxon>
        <taxon>Pseudomonadales</taxon>
        <taxon>Marinobacteraceae</taxon>
        <taxon>Marinobacter</taxon>
    </lineage>
</organism>
<keyword evidence="1" id="KW-0472">Membrane</keyword>
<dbReference type="PANTHER" id="PTHR36698:SF2">
    <property type="entry name" value="MCE_MLAD DOMAIN-CONTAINING PROTEIN"/>
    <property type="match status" value="1"/>
</dbReference>
<gene>
    <name evidence="3" type="ORF">ABA45_08625</name>
</gene>
<name>A0A0H4I0I7_9GAMM</name>
<dbReference type="EMBL" id="CP011494">
    <property type="protein sequence ID" value="AKO52476.1"/>
    <property type="molecule type" value="Genomic_DNA"/>
</dbReference>
<proteinExistence type="predicted"/>